<proteinExistence type="predicted"/>
<dbReference type="InterPro" id="IPR027038">
    <property type="entry name" value="RanGap"/>
</dbReference>
<organism evidence="2 3">
    <name type="scientific">Yasminevirus sp. GU-2018</name>
    <dbReference type="NCBI Taxonomy" id="2420051"/>
    <lineage>
        <taxon>Viruses</taxon>
        <taxon>Varidnaviria</taxon>
        <taxon>Bamfordvirae</taxon>
        <taxon>Nucleocytoviricota</taxon>
        <taxon>Megaviricetes</taxon>
        <taxon>Imitervirales</taxon>
        <taxon>Mimiviridae</taxon>
        <taxon>Klosneuvirinae</taxon>
        <taxon>Yasminevirus</taxon>
        <taxon>Yasminevirus saudimassiliense</taxon>
    </lineage>
</organism>
<accession>A0A5K0UB45</accession>
<dbReference type="Pfam" id="PF11443">
    <property type="entry name" value="DUF2828"/>
    <property type="match status" value="1"/>
</dbReference>
<protein>
    <submittedName>
        <fullName evidence="2">Leucine-rich repeat protein</fullName>
    </submittedName>
</protein>
<evidence type="ECO:0000313" key="2">
    <source>
        <dbReference type="EMBL" id="VBB18910.1"/>
    </source>
</evidence>
<dbReference type="InterPro" id="IPR058580">
    <property type="entry name" value="DUF2828"/>
</dbReference>
<comment type="caution">
    <text evidence="2">The sequence shown here is derived from an EMBL/GenBank/DDBJ whole genome shotgun (WGS) entry which is preliminary data.</text>
</comment>
<dbReference type="Gene3D" id="3.80.10.10">
    <property type="entry name" value="Ribonuclease Inhibitor"/>
    <property type="match status" value="4"/>
</dbReference>
<gene>
    <name evidence="2" type="ORF">YASMINEVIRUS_1442</name>
</gene>
<dbReference type="Proteomes" id="UP000594342">
    <property type="component" value="Unassembled WGS sequence"/>
</dbReference>
<dbReference type="PANTHER" id="PTHR24113">
    <property type="entry name" value="RAN GTPASE-ACTIVATING PROTEIN 1"/>
    <property type="match status" value="1"/>
</dbReference>
<dbReference type="PANTHER" id="PTHR24113:SF16">
    <property type="match status" value="1"/>
</dbReference>
<name>A0A5K0UB45_9VIRU</name>
<keyword evidence="3" id="KW-1185">Reference proteome</keyword>
<dbReference type="GO" id="GO:0005096">
    <property type="term" value="F:GTPase activator activity"/>
    <property type="evidence" value="ECO:0007669"/>
    <property type="project" value="UniProtKB-KW"/>
</dbReference>
<dbReference type="InterPro" id="IPR001611">
    <property type="entry name" value="Leu-rich_rpt"/>
</dbReference>
<evidence type="ECO:0000259" key="1">
    <source>
        <dbReference type="Pfam" id="PF11443"/>
    </source>
</evidence>
<reference evidence="2 3" key="1">
    <citation type="submission" date="2018-10" db="EMBL/GenBank/DDBJ databases">
        <authorList>
            <consortium name="IHU Genomes"/>
        </authorList>
    </citation>
    <scope>NUCLEOTIDE SEQUENCE [LARGE SCALE GENOMIC DNA]</scope>
    <source>
        <strain evidence="2 3">A1</strain>
    </source>
</reference>
<dbReference type="Pfam" id="PF13516">
    <property type="entry name" value="LRR_6"/>
    <property type="match status" value="3"/>
</dbReference>
<sequence>MTHQKNKWVTLLTTLDDVKSSLENRHLIAKVAEQFTKQISKDRELFEAGEEFSDCALNCPVWGSKYDKSHGLCSFIAPPLFPEKLTDDMTDNERELAVTDDFTKLIRKLRKEYRTKFEEARKKELAFKRIVSVNSRGEYDELAKLPISKHIMNPEATQIDLSPDSDFDQIIDHVANNTLFLESSPDNVEFPKGTVYKDGRLDLCMQGISVTTLNRLLKALRNNTHIKHVLLGNNSFGDEGAELIADFMREKNQITTWYICACDITSKGIKKICDALSESDGSCESRVESLWLKRNPLKVEGAKCIAKLLETNKSIRHLDLFNTGILDEGCEHIFKALRTNTVLDTLYIGANGVTVTGVNHVVDYFNHIVDSDTKSDTIPEPRLRTLFLDVNRIGDEGINLLCNALRRYGKMVRLSVGANRVTHVGMKYVADTFVDDKSLVFLDVGMCKATLNVHELPNNIGDAGVEHIQRLIEQNKTLRVLNVRHNGITDEGVDKIVTSLKTNTTLFKLHVEQSGGKNVLGVIRMCSEITDKNILSAISSDSSDLSGVVMKDVVKLMSHGDSISNTESRYLLGI</sequence>
<feature type="domain" description="DUF2828" evidence="1">
    <location>
        <begin position="16"/>
        <end position="125"/>
    </location>
</feature>
<dbReference type="GO" id="GO:0031267">
    <property type="term" value="F:small GTPase binding"/>
    <property type="evidence" value="ECO:0007669"/>
    <property type="project" value="TreeGrafter"/>
</dbReference>
<dbReference type="SMART" id="SM00368">
    <property type="entry name" value="LRR_RI"/>
    <property type="match status" value="6"/>
</dbReference>
<dbReference type="SUPFAM" id="SSF52047">
    <property type="entry name" value="RNI-like"/>
    <property type="match status" value="1"/>
</dbReference>
<dbReference type="EMBL" id="UPSH01000001">
    <property type="protein sequence ID" value="VBB18910.1"/>
    <property type="molecule type" value="Genomic_DNA"/>
</dbReference>
<dbReference type="InterPro" id="IPR032675">
    <property type="entry name" value="LRR_dom_sf"/>
</dbReference>
<evidence type="ECO:0000313" key="3">
    <source>
        <dbReference type="Proteomes" id="UP000594342"/>
    </source>
</evidence>